<reference evidence="3 4" key="1">
    <citation type="journal article" date="2017" name="ISME J.">
        <title>Energy and carbon metabolisms in a deep terrestrial subsurface fluid microbial community.</title>
        <authorList>
            <person name="Momper L."/>
            <person name="Jungbluth S.P."/>
            <person name="Lee M.D."/>
            <person name="Amend J.P."/>
        </authorList>
    </citation>
    <scope>NUCLEOTIDE SEQUENCE [LARGE SCALE GENOMIC DNA]</scope>
    <source>
        <strain evidence="3">SURF_17</strain>
    </source>
</reference>
<dbReference type="InterPro" id="IPR006680">
    <property type="entry name" value="Amidohydro-rel"/>
</dbReference>
<dbReference type="InterPro" id="IPR032466">
    <property type="entry name" value="Metal_Hydrolase"/>
</dbReference>
<dbReference type="Proteomes" id="UP000285961">
    <property type="component" value="Unassembled WGS sequence"/>
</dbReference>
<organism evidence="3 4">
    <name type="scientific">Candidatus Abyssobacteria bacterium SURF_17</name>
    <dbReference type="NCBI Taxonomy" id="2093361"/>
    <lineage>
        <taxon>Bacteria</taxon>
        <taxon>Pseudomonadati</taxon>
        <taxon>Candidatus Hydrogenedentota</taxon>
        <taxon>Candidatus Abyssobacteria</taxon>
    </lineage>
</organism>
<sequence length="335" mass="37817">MNCTSRRERRKVKKTGGHHGDYVMDKHSIVVDVHYHFFPIIPEEFIDLLTGEIKYGLQKRGEAPDQETLRKLARETLIDPDGRLVKARDKRLGVDVTCINITDFPLPGVDADLVLRSNKTAADLARQNPGKMFAFAGVDPRRPAAAEIAKTCLEKYGMVGIKWHPDYGFDPTSPEAYEVLKVLDSAGGILLTHTGYLPGGRCKYTSLSLICDILVDFPELKVIAAHMGKTAWHEWAGLAHDFPNLYGDLAVWSRYADRNYEFFCRQLRELTFYAGVEKVLWGTDDPFENYTVPTERFLTMMRNLSTKAPRGYEFSEEEVDLMLGGNAARLLGVSH</sequence>
<dbReference type="EMBL" id="QZKI01000036">
    <property type="protein sequence ID" value="RJP72874.1"/>
    <property type="molecule type" value="Genomic_DNA"/>
</dbReference>
<dbReference type="GO" id="GO:0016831">
    <property type="term" value="F:carboxy-lyase activity"/>
    <property type="evidence" value="ECO:0007669"/>
    <property type="project" value="InterPro"/>
</dbReference>
<dbReference type="InterPro" id="IPR032465">
    <property type="entry name" value="ACMSD"/>
</dbReference>
<name>A0A419F312_9BACT</name>
<keyword evidence="1" id="KW-0456">Lyase</keyword>
<evidence type="ECO:0000313" key="4">
    <source>
        <dbReference type="Proteomes" id="UP000285961"/>
    </source>
</evidence>
<dbReference type="AlphaFoldDB" id="A0A419F312"/>
<dbReference type="PANTHER" id="PTHR21240">
    <property type="entry name" value="2-AMINO-3-CARBOXYLMUCONATE-6-SEMIALDEHYDE DECARBOXYLASE"/>
    <property type="match status" value="1"/>
</dbReference>
<dbReference type="Gene3D" id="3.20.20.140">
    <property type="entry name" value="Metal-dependent hydrolases"/>
    <property type="match status" value="1"/>
</dbReference>
<dbReference type="GO" id="GO:0019748">
    <property type="term" value="P:secondary metabolic process"/>
    <property type="evidence" value="ECO:0007669"/>
    <property type="project" value="TreeGrafter"/>
</dbReference>
<gene>
    <name evidence="3" type="ORF">C4532_05210</name>
</gene>
<comment type="caution">
    <text evidence="3">The sequence shown here is derived from an EMBL/GenBank/DDBJ whole genome shotgun (WGS) entry which is preliminary data.</text>
</comment>
<evidence type="ECO:0000256" key="1">
    <source>
        <dbReference type="ARBA" id="ARBA00023239"/>
    </source>
</evidence>
<protein>
    <submittedName>
        <fullName evidence="3">Amidohydrolase</fullName>
    </submittedName>
</protein>
<dbReference type="GO" id="GO:0016787">
    <property type="term" value="F:hydrolase activity"/>
    <property type="evidence" value="ECO:0007669"/>
    <property type="project" value="UniProtKB-KW"/>
</dbReference>
<dbReference type="Pfam" id="PF04909">
    <property type="entry name" value="Amidohydro_2"/>
    <property type="match status" value="1"/>
</dbReference>
<keyword evidence="3" id="KW-0378">Hydrolase</keyword>
<dbReference type="SUPFAM" id="SSF51556">
    <property type="entry name" value="Metallo-dependent hydrolases"/>
    <property type="match status" value="1"/>
</dbReference>
<proteinExistence type="predicted"/>
<evidence type="ECO:0000259" key="2">
    <source>
        <dbReference type="Pfam" id="PF04909"/>
    </source>
</evidence>
<feature type="domain" description="Amidohydrolase-related" evidence="2">
    <location>
        <begin position="31"/>
        <end position="332"/>
    </location>
</feature>
<dbReference type="PANTHER" id="PTHR21240:SF28">
    <property type="entry name" value="ISO-OROTATE DECARBOXYLASE (EUROFUNG)"/>
    <property type="match status" value="1"/>
</dbReference>
<dbReference type="GO" id="GO:0005737">
    <property type="term" value="C:cytoplasm"/>
    <property type="evidence" value="ECO:0007669"/>
    <property type="project" value="TreeGrafter"/>
</dbReference>
<accession>A0A419F312</accession>
<evidence type="ECO:0000313" key="3">
    <source>
        <dbReference type="EMBL" id="RJP72874.1"/>
    </source>
</evidence>